<feature type="compositionally biased region" description="Low complexity" evidence="1">
    <location>
        <begin position="175"/>
        <end position="197"/>
    </location>
</feature>
<dbReference type="PANTHER" id="PTHR43591:SF24">
    <property type="entry name" value="2-METHOXY-6-POLYPRENYL-1,4-BENZOQUINOL METHYLASE, MITOCHONDRIAL"/>
    <property type="match status" value="1"/>
</dbReference>
<dbReference type="GO" id="GO:0032259">
    <property type="term" value="P:methylation"/>
    <property type="evidence" value="ECO:0007669"/>
    <property type="project" value="UniProtKB-KW"/>
</dbReference>
<dbReference type="CDD" id="cd02440">
    <property type="entry name" value="AdoMet_MTases"/>
    <property type="match status" value="1"/>
</dbReference>
<dbReference type="InterPro" id="IPR029063">
    <property type="entry name" value="SAM-dependent_MTases_sf"/>
</dbReference>
<evidence type="ECO:0000313" key="4">
    <source>
        <dbReference type="Proteomes" id="UP000271469"/>
    </source>
</evidence>
<reference evidence="3 4" key="1">
    <citation type="submission" date="2018-11" db="EMBL/GenBank/DDBJ databases">
        <title>Gordonia insulae sp. nov., isolated from an island soil.</title>
        <authorList>
            <person name="Kim Y.S."/>
            <person name="Kim S.B."/>
        </authorList>
    </citation>
    <scope>NUCLEOTIDE SEQUENCE [LARGE SCALE GENOMIC DNA]</scope>
    <source>
        <strain evidence="3 4">MMS17-SY073</strain>
    </source>
</reference>
<dbReference type="Pfam" id="PF13649">
    <property type="entry name" value="Methyltransf_25"/>
    <property type="match status" value="1"/>
</dbReference>
<dbReference type="EMBL" id="CP033972">
    <property type="protein sequence ID" value="AZG46104.1"/>
    <property type="molecule type" value="Genomic_DNA"/>
</dbReference>
<keyword evidence="3" id="KW-0489">Methyltransferase</keyword>
<keyword evidence="4" id="KW-1185">Reference proteome</keyword>
<name>A0A3G8JLZ8_9ACTN</name>
<dbReference type="InterPro" id="IPR041698">
    <property type="entry name" value="Methyltransf_25"/>
</dbReference>
<evidence type="ECO:0000313" key="3">
    <source>
        <dbReference type="EMBL" id="AZG46104.1"/>
    </source>
</evidence>
<proteinExistence type="predicted"/>
<dbReference type="AlphaFoldDB" id="A0A3G8JLZ8"/>
<feature type="region of interest" description="Disordered" evidence="1">
    <location>
        <begin position="166"/>
        <end position="197"/>
    </location>
</feature>
<dbReference type="KEGG" id="gom:D7316_02705"/>
<protein>
    <submittedName>
        <fullName evidence="3">Trans-aconitate 2-methyltransferase</fullName>
        <ecNumber evidence="3">2.1.1.144</ecNumber>
    </submittedName>
</protein>
<evidence type="ECO:0000259" key="2">
    <source>
        <dbReference type="Pfam" id="PF13649"/>
    </source>
</evidence>
<dbReference type="PANTHER" id="PTHR43591">
    <property type="entry name" value="METHYLTRANSFERASE"/>
    <property type="match status" value="1"/>
</dbReference>
<accession>A0A3G8JLZ8</accession>
<dbReference type="EC" id="2.1.1.144" evidence="3"/>
<feature type="domain" description="Methyltransferase" evidence="2">
    <location>
        <begin position="33"/>
        <end position="130"/>
    </location>
</feature>
<dbReference type="GO" id="GO:0030798">
    <property type="term" value="F:trans-aconitate 2-methyltransferase activity"/>
    <property type="evidence" value="ECO:0007669"/>
    <property type="project" value="UniProtKB-EC"/>
</dbReference>
<sequence>MATVLDLDAVVAAEYLTEVPDRIAAFVAEPGTIIDLGSGTGTGTLTLARRFPAADVVALDNSPKMLARVADAAATAGLADRVHTMTAELDTALPDQLTGVDVAWASSTLHHFADAEALLRSTLRALRPGGILAVVEIAEPPTFLPADSADGAVELRLREAIIGHGWNGGSNGQDHSPSLRSPLHHSPSLRSPLHHSPSLRSPLPEWAPVITAAGFEIVETRDIVTALDDPPAEAAEYAVAWLSRVRVGIADDLSPADLAVLDRLLLDGDPTSLRRRDDLTVRSRRVAWIARRPHDS</sequence>
<gene>
    <name evidence="3" type="primary">tam_2</name>
    <name evidence="3" type="ORF">D7316_02705</name>
</gene>
<dbReference type="Gene3D" id="3.40.50.150">
    <property type="entry name" value="Vaccinia Virus protein VP39"/>
    <property type="match status" value="1"/>
</dbReference>
<dbReference type="Proteomes" id="UP000271469">
    <property type="component" value="Chromosome"/>
</dbReference>
<evidence type="ECO:0000256" key="1">
    <source>
        <dbReference type="SAM" id="MobiDB-lite"/>
    </source>
</evidence>
<keyword evidence="3" id="KW-0808">Transferase</keyword>
<dbReference type="SUPFAM" id="SSF53335">
    <property type="entry name" value="S-adenosyl-L-methionine-dependent methyltransferases"/>
    <property type="match status" value="1"/>
</dbReference>
<organism evidence="3 4">
    <name type="scientific">Gordonia insulae</name>
    <dbReference type="NCBI Taxonomy" id="2420509"/>
    <lineage>
        <taxon>Bacteria</taxon>
        <taxon>Bacillati</taxon>
        <taxon>Actinomycetota</taxon>
        <taxon>Actinomycetes</taxon>
        <taxon>Mycobacteriales</taxon>
        <taxon>Gordoniaceae</taxon>
        <taxon>Gordonia</taxon>
    </lineage>
</organism>